<keyword evidence="4" id="KW-1185">Reference proteome</keyword>
<name>A0ABX2E2V5_9FLAO</name>
<proteinExistence type="predicted"/>
<dbReference type="RefSeq" id="WP_173300460.1">
    <property type="nucleotide sequence ID" value="NZ_JABRWQ010000002.1"/>
</dbReference>
<gene>
    <name evidence="3" type="ORF">HNV10_06230</name>
</gene>
<dbReference type="PANTHER" id="PTHR46401">
    <property type="entry name" value="GLYCOSYLTRANSFERASE WBBK-RELATED"/>
    <property type="match status" value="1"/>
</dbReference>
<evidence type="ECO:0000313" key="4">
    <source>
        <dbReference type="Proteomes" id="UP000805085"/>
    </source>
</evidence>
<keyword evidence="1" id="KW-0808">Transferase</keyword>
<dbReference type="CDD" id="cd03801">
    <property type="entry name" value="GT4_PimA-like"/>
    <property type="match status" value="1"/>
</dbReference>
<dbReference type="InterPro" id="IPR001296">
    <property type="entry name" value="Glyco_trans_1"/>
</dbReference>
<dbReference type="Pfam" id="PF00534">
    <property type="entry name" value="Glycos_transf_1"/>
    <property type="match status" value="1"/>
</dbReference>
<organism evidence="3 4">
    <name type="scientific">Winogradskyella litoriviva</name>
    <dbReference type="NCBI Taxonomy" id="1220182"/>
    <lineage>
        <taxon>Bacteria</taxon>
        <taxon>Pseudomonadati</taxon>
        <taxon>Bacteroidota</taxon>
        <taxon>Flavobacteriia</taxon>
        <taxon>Flavobacteriales</taxon>
        <taxon>Flavobacteriaceae</taxon>
        <taxon>Winogradskyella</taxon>
    </lineage>
</organism>
<feature type="domain" description="Glycosyl transferase family 1" evidence="2">
    <location>
        <begin position="189"/>
        <end position="336"/>
    </location>
</feature>
<dbReference type="PANTHER" id="PTHR46401:SF2">
    <property type="entry name" value="GLYCOSYLTRANSFERASE WBBK-RELATED"/>
    <property type="match status" value="1"/>
</dbReference>
<dbReference type="Gene3D" id="3.40.50.2000">
    <property type="entry name" value="Glycogen Phosphorylase B"/>
    <property type="match status" value="1"/>
</dbReference>
<evidence type="ECO:0000313" key="3">
    <source>
        <dbReference type="EMBL" id="NRD22829.1"/>
    </source>
</evidence>
<dbReference type="EMBL" id="JABRWQ010000002">
    <property type="protein sequence ID" value="NRD22829.1"/>
    <property type="molecule type" value="Genomic_DNA"/>
</dbReference>
<evidence type="ECO:0000256" key="1">
    <source>
        <dbReference type="ARBA" id="ARBA00022679"/>
    </source>
</evidence>
<evidence type="ECO:0000259" key="2">
    <source>
        <dbReference type="Pfam" id="PF00534"/>
    </source>
</evidence>
<sequence>MPKVILVSQNPLPYPFIGSWTTMYKNYFESDSIAIDTILCEAPKKHFKNVEYCIVPNNLTTKVKRKLNKKQHQAYIQSLISYINPNEKYIIQIIDNFGLVRALYDYFLENKKLRKQLYIQFFYHGYPPFFGNFDSRWFFEFIDEMVLLTQASYIEHKNYYTILPCMFSVLHNGIDASRFHLVSQQQKIQLKQKHGVENKTVFLWCSQDRPKKGLDLILYAWKLLTAKHQNIELWVIGAKRPVELDHVRFFGKIPNVDLPEYYQTSDCYLFPVLNHEGFGMSLIEALHCGNYCIASALGGVPEVLKEGELGVLVSNPHFVEEWVTAIEDYLEQKESYTPKKVDLYTKEKWIEGMNKIINKAVTLID</sequence>
<protein>
    <submittedName>
        <fullName evidence="3">Glycosyltransferase family 4 protein</fullName>
    </submittedName>
</protein>
<accession>A0ABX2E2V5</accession>
<dbReference type="Proteomes" id="UP000805085">
    <property type="component" value="Unassembled WGS sequence"/>
</dbReference>
<dbReference type="SUPFAM" id="SSF53756">
    <property type="entry name" value="UDP-Glycosyltransferase/glycogen phosphorylase"/>
    <property type="match status" value="1"/>
</dbReference>
<reference evidence="3 4" key="1">
    <citation type="journal article" date="2015" name="Int. J. Syst. Evol. Microbiol.">
        <title>Winogradskyella litoriviva sp. nov., isolated from coastal seawater.</title>
        <authorList>
            <person name="Nedashkovskaya O.I."/>
            <person name="Kukhlevskiy A.D."/>
            <person name="Zhukova N.V."/>
            <person name="Kim S.J."/>
            <person name="Rhee S.K."/>
            <person name="Mikhailov V.V."/>
        </authorList>
    </citation>
    <scope>NUCLEOTIDE SEQUENCE [LARGE SCALE GENOMIC DNA]</scope>
    <source>
        <strain evidence="3 4">KMM6491</strain>
    </source>
</reference>
<comment type="caution">
    <text evidence="3">The sequence shown here is derived from an EMBL/GenBank/DDBJ whole genome shotgun (WGS) entry which is preliminary data.</text>
</comment>